<dbReference type="AlphaFoldDB" id="A0A1G6TTG2"/>
<dbReference type="Pfam" id="PF00903">
    <property type="entry name" value="Glyoxalase"/>
    <property type="match status" value="1"/>
</dbReference>
<dbReference type="RefSeq" id="WP_091143344.1">
    <property type="nucleotide sequence ID" value="NZ_FNAI01000001.1"/>
</dbReference>
<protein>
    <recommendedName>
        <fullName evidence="1">VOC domain-containing protein</fullName>
    </recommendedName>
</protein>
<accession>A0A1G6TTG2</accession>
<dbReference type="PROSITE" id="PS51819">
    <property type="entry name" value="VOC"/>
    <property type="match status" value="1"/>
</dbReference>
<dbReference type="Gene3D" id="3.10.180.10">
    <property type="entry name" value="2,3-Dihydroxybiphenyl 1,2-Dioxygenase, domain 1"/>
    <property type="match status" value="1"/>
</dbReference>
<evidence type="ECO:0000313" key="3">
    <source>
        <dbReference type="Proteomes" id="UP000199072"/>
    </source>
</evidence>
<dbReference type="InterPro" id="IPR037523">
    <property type="entry name" value="VOC_core"/>
</dbReference>
<name>A0A1G6TTG2_9SPHI</name>
<proteinExistence type="predicted"/>
<dbReference type="SUPFAM" id="SSF54593">
    <property type="entry name" value="Glyoxalase/Bleomycin resistance protein/Dihydroxybiphenyl dioxygenase"/>
    <property type="match status" value="1"/>
</dbReference>
<reference evidence="2 3" key="1">
    <citation type="submission" date="2016-10" db="EMBL/GenBank/DDBJ databases">
        <authorList>
            <person name="de Groot N.N."/>
        </authorList>
    </citation>
    <scope>NUCLEOTIDE SEQUENCE [LARGE SCALE GENOMIC DNA]</scope>
    <source>
        <strain evidence="2 3">47C3B</strain>
    </source>
</reference>
<feature type="domain" description="VOC" evidence="1">
    <location>
        <begin position="2"/>
        <end position="125"/>
    </location>
</feature>
<dbReference type="PANTHER" id="PTHR36437:SF2">
    <property type="entry name" value="GLYOXALASE_BLEOMYCIN RESISTANCE PROTEIN_DIOXYGENASE"/>
    <property type="match status" value="1"/>
</dbReference>
<evidence type="ECO:0000259" key="1">
    <source>
        <dbReference type="PROSITE" id="PS51819"/>
    </source>
</evidence>
<gene>
    <name evidence="2" type="ORF">SAMN05216464_101386</name>
</gene>
<dbReference type="OrthoDB" id="9794917at2"/>
<sequence length="126" mass="14037">MKIGMTGIIVNDPTQAFKFYTQVLGFNEHTFMPEYNLAVVTADEDPKGTSLLLSPNDNPVGKAFQDGLYQQNIPAIVFATKDVQAEYERLINLGVTFISQPTKTEWGTSAIFDDTCGNYIQLHQMP</sequence>
<dbReference type="Proteomes" id="UP000199072">
    <property type="component" value="Unassembled WGS sequence"/>
</dbReference>
<organism evidence="2 3">
    <name type="scientific">Mucilaginibacter pineti</name>
    <dbReference type="NCBI Taxonomy" id="1391627"/>
    <lineage>
        <taxon>Bacteria</taxon>
        <taxon>Pseudomonadati</taxon>
        <taxon>Bacteroidota</taxon>
        <taxon>Sphingobacteriia</taxon>
        <taxon>Sphingobacteriales</taxon>
        <taxon>Sphingobacteriaceae</taxon>
        <taxon>Mucilaginibacter</taxon>
    </lineage>
</organism>
<evidence type="ECO:0000313" key="2">
    <source>
        <dbReference type="EMBL" id="SDD31615.1"/>
    </source>
</evidence>
<dbReference type="PANTHER" id="PTHR36437">
    <property type="entry name" value="GLYOXALASE/BLEOMYCIN RESISTANCE PROTEIN/DIOXYGENASE"/>
    <property type="match status" value="1"/>
</dbReference>
<dbReference type="InterPro" id="IPR004360">
    <property type="entry name" value="Glyas_Fos-R_dOase_dom"/>
</dbReference>
<dbReference type="EMBL" id="FNAI01000001">
    <property type="protein sequence ID" value="SDD31615.1"/>
    <property type="molecule type" value="Genomic_DNA"/>
</dbReference>
<keyword evidence="3" id="KW-1185">Reference proteome</keyword>
<dbReference type="STRING" id="1391627.SAMN05216464_101386"/>
<dbReference type="InterPro" id="IPR029068">
    <property type="entry name" value="Glyas_Bleomycin-R_OHBP_Dase"/>
</dbReference>